<evidence type="ECO:0000256" key="1">
    <source>
        <dbReference type="SAM" id="MobiDB-lite"/>
    </source>
</evidence>
<protein>
    <submittedName>
        <fullName evidence="2">Uncharacterized protein</fullName>
    </submittedName>
</protein>
<evidence type="ECO:0000313" key="3">
    <source>
        <dbReference type="Proteomes" id="UP000593571"/>
    </source>
</evidence>
<feature type="region of interest" description="Disordered" evidence="1">
    <location>
        <begin position="1"/>
        <end position="23"/>
    </location>
</feature>
<reference evidence="2 3" key="1">
    <citation type="journal article" date="2020" name="Nature">
        <title>Six reference-quality genomes reveal evolution of bat adaptations.</title>
        <authorList>
            <person name="Jebb D."/>
            <person name="Huang Z."/>
            <person name="Pippel M."/>
            <person name="Hughes G.M."/>
            <person name="Lavrichenko K."/>
            <person name="Devanna P."/>
            <person name="Winkler S."/>
            <person name="Jermiin L.S."/>
            <person name="Skirmuntt E.C."/>
            <person name="Katzourakis A."/>
            <person name="Burkitt-Gray L."/>
            <person name="Ray D.A."/>
            <person name="Sullivan K.A.M."/>
            <person name="Roscito J.G."/>
            <person name="Kirilenko B.M."/>
            <person name="Davalos L.M."/>
            <person name="Corthals A.P."/>
            <person name="Power M.L."/>
            <person name="Jones G."/>
            <person name="Ransome R.D."/>
            <person name="Dechmann D.K.N."/>
            <person name="Locatelli A.G."/>
            <person name="Puechmaille S.J."/>
            <person name="Fedrigo O."/>
            <person name="Jarvis E.D."/>
            <person name="Hiller M."/>
            <person name="Vernes S.C."/>
            <person name="Myers E.W."/>
            <person name="Teeling E.C."/>
        </authorList>
    </citation>
    <scope>NUCLEOTIDE SEQUENCE [LARGE SCALE GENOMIC DNA]</scope>
    <source>
        <strain evidence="2">MRouAeg1</strain>
        <tissue evidence="2">Muscle</tissue>
    </source>
</reference>
<dbReference type="Proteomes" id="UP000593571">
    <property type="component" value="Unassembled WGS sequence"/>
</dbReference>
<organism evidence="2 3">
    <name type="scientific">Rousettus aegyptiacus</name>
    <name type="common">Egyptian fruit bat</name>
    <name type="synonym">Pteropus aegyptiacus</name>
    <dbReference type="NCBI Taxonomy" id="9407"/>
    <lineage>
        <taxon>Eukaryota</taxon>
        <taxon>Metazoa</taxon>
        <taxon>Chordata</taxon>
        <taxon>Craniata</taxon>
        <taxon>Vertebrata</taxon>
        <taxon>Euteleostomi</taxon>
        <taxon>Mammalia</taxon>
        <taxon>Eutheria</taxon>
        <taxon>Laurasiatheria</taxon>
        <taxon>Chiroptera</taxon>
        <taxon>Yinpterochiroptera</taxon>
        <taxon>Pteropodoidea</taxon>
        <taxon>Pteropodidae</taxon>
        <taxon>Rousettinae</taxon>
        <taxon>Rousettus</taxon>
    </lineage>
</organism>
<gene>
    <name evidence="2" type="ORF">HJG63_012190</name>
</gene>
<sequence length="156" mass="17176">MRRTRRCADSQTRPPHLHRAKSARTAIADTQTGHLSNREVSSHSARPEARIKVWAAFSRLSPWRADGRPLAVLAWSPLCVVCVLLSSSKDVCHTGSGPTLMATFYLSHLSKGPLLIQLCAEGREQRVRASARGFGGWTVQSVTQPVPEQVLLAERL</sequence>
<name>A0A7J8F080_ROUAE</name>
<proteinExistence type="predicted"/>
<keyword evidence="3" id="KW-1185">Reference proteome</keyword>
<comment type="caution">
    <text evidence="2">The sequence shown here is derived from an EMBL/GenBank/DDBJ whole genome shotgun (WGS) entry which is preliminary data.</text>
</comment>
<evidence type="ECO:0000313" key="2">
    <source>
        <dbReference type="EMBL" id="KAF6440951.1"/>
    </source>
</evidence>
<dbReference type="AlphaFoldDB" id="A0A7J8F080"/>
<accession>A0A7J8F080</accession>
<dbReference type="EMBL" id="JACASE010000008">
    <property type="protein sequence ID" value="KAF6440951.1"/>
    <property type="molecule type" value="Genomic_DNA"/>
</dbReference>